<organism evidence="3 4">
    <name type="scientific">Gonium pectorale</name>
    <name type="common">Green alga</name>
    <dbReference type="NCBI Taxonomy" id="33097"/>
    <lineage>
        <taxon>Eukaryota</taxon>
        <taxon>Viridiplantae</taxon>
        <taxon>Chlorophyta</taxon>
        <taxon>core chlorophytes</taxon>
        <taxon>Chlorophyceae</taxon>
        <taxon>CS clade</taxon>
        <taxon>Chlamydomonadales</taxon>
        <taxon>Volvocaceae</taxon>
        <taxon>Gonium</taxon>
    </lineage>
</organism>
<dbReference type="EMBL" id="LSYV01000006">
    <property type="protein sequence ID" value="KXZ54342.1"/>
    <property type="molecule type" value="Genomic_DNA"/>
</dbReference>
<evidence type="ECO:0000256" key="1">
    <source>
        <dbReference type="SAM" id="Coils"/>
    </source>
</evidence>
<protein>
    <recommendedName>
        <fullName evidence="5">Trichohyalin-plectin-homology domain-containing protein</fullName>
    </recommendedName>
</protein>
<feature type="region of interest" description="Disordered" evidence="2">
    <location>
        <begin position="380"/>
        <end position="402"/>
    </location>
</feature>
<evidence type="ECO:0000256" key="2">
    <source>
        <dbReference type="SAM" id="MobiDB-lite"/>
    </source>
</evidence>
<evidence type="ECO:0008006" key="5">
    <source>
        <dbReference type="Google" id="ProtNLM"/>
    </source>
</evidence>
<accession>A0A150GXD0</accession>
<evidence type="ECO:0000313" key="4">
    <source>
        <dbReference type="Proteomes" id="UP000075714"/>
    </source>
</evidence>
<keyword evidence="1" id="KW-0175">Coiled coil</keyword>
<feature type="coiled-coil region" evidence="1">
    <location>
        <begin position="55"/>
        <end position="170"/>
    </location>
</feature>
<sequence length="402" mass="46727">MKEADMALLEERIRTKLLGGTASKNTLAAAKRAQGADEWLQIFEYDIAQGQLAERREAEAALMKKLTLKKQLEAQLEEHERLRQQERQTEEAYWRQEQEALRKAEAEEEARRRLQQEIMQKLKHERVNQMEERVSRKEAAMARKRAEEALEAARTAYDTAEELRREEAERIRAKLTLKEYLAGNDLNKALREEAKKRQWEEDAEFKRKWEAILNKQEADRKEQMERIKRAQAKLQDAADQQAEMRRRWLETPLVERYYKEREDARAAEEERRVTRQKEDAAKMAAAVAEQLKEREAARQRVKQEDAVYAASVAAKVRAAEEAEKARKQALAEQKLRIRADIDAQMRDKAARRKEAAMPMTELERRLNARTLQQVAAWQASGKLPDLPRGGSAPHAGTTALAH</sequence>
<feature type="coiled-coil region" evidence="1">
    <location>
        <begin position="206"/>
        <end position="332"/>
    </location>
</feature>
<name>A0A150GXD0_GONPE</name>
<evidence type="ECO:0000313" key="3">
    <source>
        <dbReference type="EMBL" id="KXZ54342.1"/>
    </source>
</evidence>
<keyword evidence="4" id="KW-1185">Reference proteome</keyword>
<gene>
    <name evidence="3" type="ORF">GPECTOR_5g424</name>
</gene>
<comment type="caution">
    <text evidence="3">The sequence shown here is derived from an EMBL/GenBank/DDBJ whole genome shotgun (WGS) entry which is preliminary data.</text>
</comment>
<dbReference type="Proteomes" id="UP000075714">
    <property type="component" value="Unassembled WGS sequence"/>
</dbReference>
<dbReference type="AlphaFoldDB" id="A0A150GXD0"/>
<proteinExistence type="predicted"/>
<reference evidence="4" key="1">
    <citation type="journal article" date="2016" name="Nat. Commun.">
        <title>The Gonium pectorale genome demonstrates co-option of cell cycle regulation during the evolution of multicellularity.</title>
        <authorList>
            <person name="Hanschen E.R."/>
            <person name="Marriage T.N."/>
            <person name="Ferris P.J."/>
            <person name="Hamaji T."/>
            <person name="Toyoda A."/>
            <person name="Fujiyama A."/>
            <person name="Neme R."/>
            <person name="Noguchi H."/>
            <person name="Minakuchi Y."/>
            <person name="Suzuki M."/>
            <person name="Kawai-Toyooka H."/>
            <person name="Smith D.R."/>
            <person name="Sparks H."/>
            <person name="Anderson J."/>
            <person name="Bakaric R."/>
            <person name="Luria V."/>
            <person name="Karger A."/>
            <person name="Kirschner M.W."/>
            <person name="Durand P.M."/>
            <person name="Michod R.E."/>
            <person name="Nozaki H."/>
            <person name="Olson B.J."/>
        </authorList>
    </citation>
    <scope>NUCLEOTIDE SEQUENCE [LARGE SCALE GENOMIC DNA]</scope>
    <source>
        <strain evidence="4">NIES-2863</strain>
    </source>
</reference>
<dbReference type="OrthoDB" id="543166at2759"/>
<dbReference type="STRING" id="33097.A0A150GXD0"/>